<dbReference type="Pfam" id="PF08241">
    <property type="entry name" value="Methyltransf_11"/>
    <property type="match status" value="1"/>
</dbReference>
<dbReference type="InterPro" id="IPR013216">
    <property type="entry name" value="Methyltransf_11"/>
</dbReference>
<dbReference type="EMBL" id="JAUSTR010000006">
    <property type="protein sequence ID" value="MDQ0162794.1"/>
    <property type="molecule type" value="Genomic_DNA"/>
</dbReference>
<evidence type="ECO:0000313" key="3">
    <source>
        <dbReference type="Proteomes" id="UP001225646"/>
    </source>
</evidence>
<protein>
    <submittedName>
        <fullName evidence="2">Ubiquinone/menaquinone biosynthesis C-methylase UbiE</fullName>
    </submittedName>
</protein>
<keyword evidence="3" id="KW-1185">Reference proteome</keyword>
<dbReference type="RefSeq" id="WP_044896305.1">
    <property type="nucleotide sequence ID" value="NZ_JAUSTR010000006.1"/>
</dbReference>
<proteinExistence type="predicted"/>
<dbReference type="InterPro" id="IPR029063">
    <property type="entry name" value="SAM-dependent_MTases_sf"/>
</dbReference>
<keyword evidence="2" id="KW-0830">Ubiquinone</keyword>
<reference evidence="2 3" key="1">
    <citation type="submission" date="2023-07" db="EMBL/GenBank/DDBJ databases">
        <title>Genomic Encyclopedia of Type Strains, Phase IV (KMG-IV): sequencing the most valuable type-strain genomes for metagenomic binning, comparative biology and taxonomic classification.</title>
        <authorList>
            <person name="Goeker M."/>
        </authorList>
    </citation>
    <scope>NUCLEOTIDE SEQUENCE [LARGE SCALE GENOMIC DNA]</scope>
    <source>
        <strain evidence="2 3">DSM 19092</strain>
    </source>
</reference>
<gene>
    <name evidence="2" type="ORF">J2S06_001871</name>
</gene>
<dbReference type="PANTHER" id="PTHR43591:SF110">
    <property type="entry name" value="RHODANESE DOMAIN-CONTAINING PROTEIN"/>
    <property type="match status" value="1"/>
</dbReference>
<feature type="domain" description="Methyltransferase type 11" evidence="1">
    <location>
        <begin position="52"/>
        <end position="144"/>
    </location>
</feature>
<accession>A0ABT9VP98</accession>
<dbReference type="SUPFAM" id="SSF53335">
    <property type="entry name" value="S-adenosyl-L-methionine-dependent methyltransferases"/>
    <property type="match status" value="1"/>
</dbReference>
<comment type="caution">
    <text evidence="2">The sequence shown here is derived from an EMBL/GenBank/DDBJ whole genome shotgun (WGS) entry which is preliminary data.</text>
</comment>
<evidence type="ECO:0000313" key="2">
    <source>
        <dbReference type="EMBL" id="MDQ0162794.1"/>
    </source>
</evidence>
<evidence type="ECO:0000259" key="1">
    <source>
        <dbReference type="Pfam" id="PF08241"/>
    </source>
</evidence>
<dbReference type="Gene3D" id="3.40.50.150">
    <property type="entry name" value="Vaccinia Virus protein VP39"/>
    <property type="match status" value="1"/>
</dbReference>
<dbReference type="Proteomes" id="UP001225646">
    <property type="component" value="Unassembled WGS sequence"/>
</dbReference>
<sequence>MGQPMWHLEAAHQWDSFAEGWNSSSQEMWEQGSRKSIVPFMKRYIPKGKAILDVACGDGYGSWKLAQEGYIVTGTDISQKMIELARKRSEKRNIQFIKADMVQLPFTDQTFDAIMVINGLEWTEKPFQALHELKRVLKKDGFLCAAILGPTAHPRKHSYKRLYGKQTIMNTMMPWEFQQLAIENGWKLIGEEGVMKRGVNSEMLAQLPNELKQALSFMWLFMLQK</sequence>
<dbReference type="CDD" id="cd02440">
    <property type="entry name" value="AdoMet_MTases"/>
    <property type="match status" value="1"/>
</dbReference>
<dbReference type="PANTHER" id="PTHR43591">
    <property type="entry name" value="METHYLTRANSFERASE"/>
    <property type="match status" value="1"/>
</dbReference>
<organism evidence="2 3">
    <name type="scientific">Aeribacillus alveayuensis</name>
    <dbReference type="NCBI Taxonomy" id="279215"/>
    <lineage>
        <taxon>Bacteria</taxon>
        <taxon>Bacillati</taxon>
        <taxon>Bacillota</taxon>
        <taxon>Bacilli</taxon>
        <taxon>Bacillales</taxon>
        <taxon>Bacillaceae</taxon>
        <taxon>Aeribacillus</taxon>
    </lineage>
</organism>
<name>A0ABT9VP98_9BACI</name>